<dbReference type="Gene3D" id="1.25.40.20">
    <property type="entry name" value="Ankyrin repeat-containing domain"/>
    <property type="match status" value="1"/>
</dbReference>
<dbReference type="GO" id="GO:0005634">
    <property type="term" value="C:nucleus"/>
    <property type="evidence" value="ECO:0007669"/>
    <property type="project" value="UniProtKB-SubCell"/>
</dbReference>
<evidence type="ECO:0000256" key="2">
    <source>
        <dbReference type="ARBA" id="ARBA00022443"/>
    </source>
</evidence>
<keyword evidence="6" id="KW-0539">Nucleus</keyword>
<dbReference type="FunFam" id="1.25.40.20:FF:000008">
    <property type="entry name" value="Apoptosis-stimulating of p53 protein 2 isoform 1"/>
    <property type="match status" value="1"/>
</dbReference>
<dbReference type="PROSITE" id="PS50002">
    <property type="entry name" value="SH3"/>
    <property type="match status" value="1"/>
</dbReference>
<evidence type="ECO:0000256" key="7">
    <source>
        <dbReference type="PROSITE-ProRule" id="PRU00023"/>
    </source>
</evidence>
<feature type="compositionally biased region" description="Acidic residues" evidence="10">
    <location>
        <begin position="415"/>
        <end position="424"/>
    </location>
</feature>
<evidence type="ECO:0000256" key="8">
    <source>
        <dbReference type="PROSITE-ProRule" id="PRU00192"/>
    </source>
</evidence>
<dbReference type="SUPFAM" id="SSF48403">
    <property type="entry name" value="Ankyrin repeat"/>
    <property type="match status" value="1"/>
</dbReference>
<keyword evidence="3" id="KW-0053">Apoptosis</keyword>
<dbReference type="EMBL" id="CAJNOI010000156">
    <property type="protein sequence ID" value="CAF1139143.1"/>
    <property type="molecule type" value="Genomic_DNA"/>
</dbReference>
<sequence length="692" mass="78953">MRSTSINDKPQQTNINKLNINNSVMDYSLKELQGIVTHQQEQIEHNQQLLISREQRLKYLKQQETLRAKRFQQNIQQQEMKHLRLRTLENQINQYKISNSTFENELDILKQIFLNKEDELTKSLHKINDLTKQCEQIRKLKLTANKEQSQNRNELDKLKQELLIRNKLNEQQNRQITYQREIYASKQAELNQLNYRINDIQQSLMKKKICQTITTTPVQTISSSNHFKIALDNVQNTLNNINIAEIEKRMVQLANSFNSINTNETSIIPEINNTNNSSPSSSIVTSKQALASKNEIVATSVMCSSNTSVSFSPLSNESIKIEEQLLPPNLRLNDDILSVHFNNKTSNVKKRHSLCDPCDSLIKYLSPNTEQQQPIQVRDDSFINSSLSKTESTIVAYESLADFQSKITCKKSNEGEEEEEEDKEEQSIMESFISDTESEGSVSDDIESNLSFPVTILPSDTNLKSLLKTSTTPKNTSRRVIFDPLTILLDAAVIGDLELVTKSAKEVKNISQPNDEGLTALNNAVCAANIECIKFLVEFGCDINYADNDGWTSLHCAASCNQISIVEFLIKHGACIYATTIRDNETAADKCEEDEENYTDCSQYLLNVQNDLGVINDGLVYALYDYEPDSLVNDELEFKNGDQLKILRRGDDNECEWWWAKHENTEKEGYIPRNYLGLYPRVQSGTMSSTDT</sequence>
<dbReference type="InterPro" id="IPR036770">
    <property type="entry name" value="Ankyrin_rpt-contain_sf"/>
</dbReference>
<name>A0A814RX57_9BILA</name>
<dbReference type="SUPFAM" id="SSF50044">
    <property type="entry name" value="SH3-domain"/>
    <property type="match status" value="1"/>
</dbReference>
<evidence type="ECO:0000256" key="5">
    <source>
        <dbReference type="ARBA" id="ARBA00023043"/>
    </source>
</evidence>
<feature type="region of interest" description="Disordered" evidence="10">
    <location>
        <begin position="408"/>
        <end position="429"/>
    </location>
</feature>
<keyword evidence="9" id="KW-0175">Coiled coil</keyword>
<evidence type="ECO:0000313" key="12">
    <source>
        <dbReference type="EMBL" id="CAF1139143.1"/>
    </source>
</evidence>
<keyword evidence="5 7" id="KW-0040">ANK repeat</keyword>
<evidence type="ECO:0000256" key="10">
    <source>
        <dbReference type="SAM" id="MobiDB-lite"/>
    </source>
</evidence>
<dbReference type="EMBL" id="CAJNOM010000432">
    <property type="protein sequence ID" value="CAF1434915.1"/>
    <property type="molecule type" value="Genomic_DNA"/>
</dbReference>
<evidence type="ECO:0000259" key="11">
    <source>
        <dbReference type="PROSITE" id="PS50002"/>
    </source>
</evidence>
<feature type="domain" description="SH3" evidence="11">
    <location>
        <begin position="615"/>
        <end position="681"/>
    </location>
</feature>
<reference evidence="12" key="1">
    <citation type="submission" date="2021-02" db="EMBL/GenBank/DDBJ databases">
        <authorList>
            <person name="Nowell W R."/>
        </authorList>
    </citation>
    <scope>NUCLEOTIDE SEQUENCE</scope>
</reference>
<evidence type="ECO:0000256" key="3">
    <source>
        <dbReference type="ARBA" id="ARBA00022703"/>
    </source>
</evidence>
<dbReference type="GO" id="GO:0042981">
    <property type="term" value="P:regulation of apoptotic process"/>
    <property type="evidence" value="ECO:0007669"/>
    <property type="project" value="InterPro"/>
</dbReference>
<dbReference type="InterPro" id="IPR036028">
    <property type="entry name" value="SH3-like_dom_sf"/>
</dbReference>
<feature type="repeat" description="ANK" evidence="7">
    <location>
        <begin position="549"/>
        <end position="581"/>
    </location>
</feature>
<evidence type="ECO:0000256" key="6">
    <source>
        <dbReference type="ARBA" id="ARBA00023242"/>
    </source>
</evidence>
<dbReference type="GO" id="GO:0002039">
    <property type="term" value="F:p53 binding"/>
    <property type="evidence" value="ECO:0007669"/>
    <property type="project" value="InterPro"/>
</dbReference>
<dbReference type="InterPro" id="IPR047163">
    <property type="entry name" value="ASPP1/2"/>
</dbReference>
<dbReference type="PROSITE" id="PS50088">
    <property type="entry name" value="ANK_REPEAT"/>
    <property type="match status" value="2"/>
</dbReference>
<proteinExistence type="predicted"/>
<keyword evidence="4" id="KW-0677">Repeat</keyword>
<feature type="repeat" description="ANK" evidence="7">
    <location>
        <begin position="516"/>
        <end position="548"/>
    </location>
</feature>
<dbReference type="PANTHER" id="PTHR24131">
    <property type="entry name" value="APOPTOSIS-STIMULATING OF P53 PROTEIN"/>
    <property type="match status" value="1"/>
</dbReference>
<dbReference type="PANTHER" id="PTHR24131:SF10">
    <property type="entry name" value="ANKYRIN-REPEAT, SH3-DOMAIN, AND PROLINE-RICH-REGION CONTAINING PROTEIN, ISOFORM B"/>
    <property type="match status" value="1"/>
</dbReference>
<dbReference type="Proteomes" id="UP000663832">
    <property type="component" value="Unassembled WGS sequence"/>
</dbReference>
<keyword evidence="2 8" id="KW-0728">SH3 domain</keyword>
<dbReference type="Pfam" id="PF12796">
    <property type="entry name" value="Ank_2"/>
    <property type="match status" value="1"/>
</dbReference>
<comment type="caution">
    <text evidence="12">The sequence shown here is derived from an EMBL/GenBank/DDBJ whole genome shotgun (WGS) entry which is preliminary data.</text>
</comment>
<dbReference type="Pfam" id="PF00018">
    <property type="entry name" value="SH3_1"/>
    <property type="match status" value="1"/>
</dbReference>
<dbReference type="PROSITE" id="PS50297">
    <property type="entry name" value="ANK_REP_REGION"/>
    <property type="match status" value="2"/>
</dbReference>
<evidence type="ECO:0000313" key="15">
    <source>
        <dbReference type="Proteomes" id="UP000663877"/>
    </source>
</evidence>
<dbReference type="OrthoDB" id="10038642at2759"/>
<protein>
    <recommendedName>
        <fullName evidence="11">SH3 domain-containing protein</fullName>
    </recommendedName>
</protein>
<evidence type="ECO:0000256" key="1">
    <source>
        <dbReference type="ARBA" id="ARBA00004123"/>
    </source>
</evidence>
<evidence type="ECO:0000256" key="9">
    <source>
        <dbReference type="SAM" id="Coils"/>
    </source>
</evidence>
<dbReference type="SMART" id="SM00326">
    <property type="entry name" value="SH3"/>
    <property type="match status" value="1"/>
</dbReference>
<evidence type="ECO:0000313" key="14">
    <source>
        <dbReference type="Proteomes" id="UP000663832"/>
    </source>
</evidence>
<dbReference type="InterPro" id="IPR001452">
    <property type="entry name" value="SH3_domain"/>
</dbReference>
<dbReference type="AlphaFoldDB" id="A0A814RX57"/>
<dbReference type="PRINTS" id="PR00452">
    <property type="entry name" value="SH3DOMAIN"/>
</dbReference>
<gene>
    <name evidence="12" type="ORF">BJG266_LOCUS23445</name>
    <name evidence="13" type="ORF">QVE165_LOCUS39211</name>
</gene>
<feature type="coiled-coil region" evidence="9">
    <location>
        <begin position="61"/>
        <end position="203"/>
    </location>
</feature>
<evidence type="ECO:0000256" key="4">
    <source>
        <dbReference type="ARBA" id="ARBA00022737"/>
    </source>
</evidence>
<organism evidence="12 15">
    <name type="scientific">Adineta steineri</name>
    <dbReference type="NCBI Taxonomy" id="433720"/>
    <lineage>
        <taxon>Eukaryota</taxon>
        <taxon>Metazoa</taxon>
        <taxon>Spiralia</taxon>
        <taxon>Gnathifera</taxon>
        <taxon>Rotifera</taxon>
        <taxon>Eurotatoria</taxon>
        <taxon>Bdelloidea</taxon>
        <taxon>Adinetida</taxon>
        <taxon>Adinetidae</taxon>
        <taxon>Adineta</taxon>
    </lineage>
</organism>
<keyword evidence="14" id="KW-1185">Reference proteome</keyword>
<comment type="subcellular location">
    <subcellularLocation>
        <location evidence="1">Nucleus</location>
    </subcellularLocation>
</comment>
<dbReference type="SMART" id="SM00248">
    <property type="entry name" value="ANK"/>
    <property type="match status" value="2"/>
</dbReference>
<dbReference type="Proteomes" id="UP000663877">
    <property type="component" value="Unassembled WGS sequence"/>
</dbReference>
<dbReference type="InterPro" id="IPR002110">
    <property type="entry name" value="Ankyrin_rpt"/>
</dbReference>
<accession>A0A814RX57</accession>
<dbReference type="GO" id="GO:0006915">
    <property type="term" value="P:apoptotic process"/>
    <property type="evidence" value="ECO:0007669"/>
    <property type="project" value="UniProtKB-KW"/>
</dbReference>
<evidence type="ECO:0000313" key="13">
    <source>
        <dbReference type="EMBL" id="CAF1434915.1"/>
    </source>
</evidence>